<evidence type="ECO:0000256" key="9">
    <source>
        <dbReference type="ARBA" id="ARBA00081187"/>
    </source>
</evidence>
<evidence type="ECO:0000256" key="5">
    <source>
        <dbReference type="ARBA" id="ARBA00022764"/>
    </source>
</evidence>
<accession>A0A4R5CNU4</accession>
<organism evidence="12 13">
    <name type="scientific">Flavobacterium sandaracinum</name>
    <dbReference type="NCBI Taxonomy" id="2541733"/>
    <lineage>
        <taxon>Bacteria</taxon>
        <taxon>Pseudomonadati</taxon>
        <taxon>Bacteroidota</taxon>
        <taxon>Flavobacteriia</taxon>
        <taxon>Flavobacteriales</taxon>
        <taxon>Flavobacteriaceae</taxon>
        <taxon>Flavobacterium</taxon>
    </lineage>
</organism>
<dbReference type="RefSeq" id="WP_132067337.1">
    <property type="nucleotide sequence ID" value="NZ_SMFN01000024.1"/>
</dbReference>
<keyword evidence="6" id="KW-0378">Hydrolase</keyword>
<evidence type="ECO:0000256" key="6">
    <source>
        <dbReference type="ARBA" id="ARBA00022801"/>
    </source>
</evidence>
<dbReference type="Gene3D" id="3.40.50.1820">
    <property type="entry name" value="alpha/beta hydrolase"/>
    <property type="match status" value="1"/>
</dbReference>
<dbReference type="Pfam" id="PF02897">
    <property type="entry name" value="Peptidase_S9_N"/>
    <property type="match status" value="1"/>
</dbReference>
<comment type="subcellular location">
    <subcellularLocation>
        <location evidence="1">Periplasm</location>
    </subcellularLocation>
</comment>
<dbReference type="InterPro" id="IPR029058">
    <property type="entry name" value="AB_hydrolase_fold"/>
</dbReference>
<dbReference type="GO" id="GO:0006508">
    <property type="term" value="P:proteolysis"/>
    <property type="evidence" value="ECO:0007669"/>
    <property type="project" value="UniProtKB-KW"/>
</dbReference>
<keyword evidence="4" id="KW-0732">Signal</keyword>
<dbReference type="InterPro" id="IPR001375">
    <property type="entry name" value="Peptidase_S9_cat"/>
</dbReference>
<evidence type="ECO:0000256" key="8">
    <source>
        <dbReference type="ARBA" id="ARBA00060121"/>
    </source>
</evidence>
<dbReference type="GO" id="GO:0004252">
    <property type="term" value="F:serine-type endopeptidase activity"/>
    <property type="evidence" value="ECO:0007669"/>
    <property type="project" value="InterPro"/>
</dbReference>
<dbReference type="InterPro" id="IPR002470">
    <property type="entry name" value="Peptidase_S9A"/>
</dbReference>
<keyword evidence="13" id="KW-1185">Reference proteome</keyword>
<dbReference type="Proteomes" id="UP000294644">
    <property type="component" value="Unassembled WGS sequence"/>
</dbReference>
<dbReference type="PANTHER" id="PTHR11757:SF19">
    <property type="entry name" value="PROLYL ENDOPEPTIDASE-LIKE"/>
    <property type="match status" value="1"/>
</dbReference>
<dbReference type="SUPFAM" id="SSF50993">
    <property type="entry name" value="Peptidase/esterase 'gauge' domain"/>
    <property type="match status" value="1"/>
</dbReference>
<dbReference type="InterPro" id="IPR023302">
    <property type="entry name" value="Pept_S9A_N"/>
</dbReference>
<evidence type="ECO:0000256" key="3">
    <source>
        <dbReference type="ARBA" id="ARBA00022670"/>
    </source>
</evidence>
<dbReference type="PRINTS" id="PR00862">
    <property type="entry name" value="PROLIGOPTASE"/>
</dbReference>
<dbReference type="Pfam" id="PF00326">
    <property type="entry name" value="Peptidase_S9"/>
    <property type="match status" value="1"/>
</dbReference>
<comment type="function">
    <text evidence="8">Cleaves peptide bonds on the C-terminal side of prolyl residues within peptides that are up to approximately 30 amino acids long. Has an absolute requirement for an X-Pro bond in the trans configuration immediately preceding the Pro-Y scissible bond.</text>
</comment>
<dbReference type="SUPFAM" id="SSF53474">
    <property type="entry name" value="alpha/beta-Hydrolases"/>
    <property type="match status" value="1"/>
</dbReference>
<dbReference type="FunFam" id="3.40.50.1820:FF:000005">
    <property type="entry name" value="Prolyl endopeptidase"/>
    <property type="match status" value="1"/>
</dbReference>
<dbReference type="OrthoDB" id="9801421at2"/>
<name>A0A4R5CNU4_9FLAO</name>
<keyword evidence="7" id="KW-0720">Serine protease</keyword>
<comment type="caution">
    <text evidence="12">The sequence shown here is derived from an EMBL/GenBank/DDBJ whole genome shotgun (WGS) entry which is preliminary data.</text>
</comment>
<dbReference type="EMBL" id="SMFN01000024">
    <property type="protein sequence ID" value="TDE00970.1"/>
    <property type="molecule type" value="Genomic_DNA"/>
</dbReference>
<dbReference type="InterPro" id="IPR051543">
    <property type="entry name" value="Serine_Peptidase_S9A"/>
</dbReference>
<evidence type="ECO:0000313" key="12">
    <source>
        <dbReference type="EMBL" id="TDE00970.1"/>
    </source>
</evidence>
<proteinExistence type="inferred from homology"/>
<dbReference type="GO" id="GO:0042597">
    <property type="term" value="C:periplasmic space"/>
    <property type="evidence" value="ECO:0007669"/>
    <property type="project" value="UniProtKB-SubCell"/>
</dbReference>
<evidence type="ECO:0000313" key="13">
    <source>
        <dbReference type="Proteomes" id="UP000294644"/>
    </source>
</evidence>
<evidence type="ECO:0000256" key="7">
    <source>
        <dbReference type="ARBA" id="ARBA00022825"/>
    </source>
</evidence>
<evidence type="ECO:0000256" key="4">
    <source>
        <dbReference type="ARBA" id="ARBA00022729"/>
    </source>
</evidence>
<gene>
    <name evidence="12" type="ORF">E0F91_15450</name>
</gene>
<dbReference type="PANTHER" id="PTHR11757">
    <property type="entry name" value="PROTEASE FAMILY S9A OLIGOPEPTIDASE"/>
    <property type="match status" value="1"/>
</dbReference>
<protein>
    <recommendedName>
        <fullName evidence="9">Proline-specific endopeptidase</fullName>
    </recommendedName>
</protein>
<reference evidence="12 13" key="1">
    <citation type="submission" date="2019-03" db="EMBL/GenBank/DDBJ databases">
        <title>Flavobacterium LB-D12 sp. nov., isolated from arctic soil.</title>
        <authorList>
            <person name="Chaudhary D.K."/>
        </authorList>
    </citation>
    <scope>NUCLEOTIDE SEQUENCE [LARGE SCALE GENOMIC DNA]</scope>
    <source>
        <strain evidence="12 13">LB-D12</strain>
    </source>
</reference>
<evidence type="ECO:0000259" key="11">
    <source>
        <dbReference type="Pfam" id="PF02897"/>
    </source>
</evidence>
<keyword evidence="3" id="KW-0645">Protease</keyword>
<feature type="domain" description="Peptidase S9 prolyl oligopeptidase catalytic" evidence="10">
    <location>
        <begin position="469"/>
        <end position="680"/>
    </location>
</feature>
<dbReference type="Gene3D" id="2.130.10.120">
    <property type="entry name" value="Prolyl oligopeptidase, N-terminal domain"/>
    <property type="match status" value="1"/>
</dbReference>
<feature type="domain" description="Peptidase S9A N-terminal" evidence="11">
    <location>
        <begin position="18"/>
        <end position="408"/>
    </location>
</feature>
<evidence type="ECO:0000256" key="1">
    <source>
        <dbReference type="ARBA" id="ARBA00004418"/>
    </source>
</evidence>
<keyword evidence="5" id="KW-0574">Periplasm</keyword>
<sequence>MSKNIPTPIAKIIPKTLEKHGEKRLDNYFWLNDRENPEVIDYLNQENTYYDAMTADTKGFQKDLYEEMKARIKEDDQSVPYLYNGYYYITRFETGKDYPIYSRKKGNLAATEEILFNCNELAEGHSYFQLGGLSISPDNKFVSFGTDIMGRRIYTIQIKNLETGELFSEKIENATGSSVWANDNKTIFYTRQDEVTLRSDKVFKHKLATDAANDVLVFNEKDDTFNVSVGKEKSKKYIVIASGSTLTTEYRTLNSDMPDGEFKVFQPRVRGLEYSISHFGDSFYIITNKDKATNFKLMKTPENATAKENWKDVIAHRKDVLLEDIEIFRNYLVVEERSNGLNHIRIMPWNGEGEYYLPFGSETYSANTTTNVDFDTDILRYSYQSLATPSSVIDFNMKTKDKEIKKEQQVLGGKFDKNNYIEERVWATATDGTKVPISMVYHKGLKKDGNNPVLLYAYGSYGVTMDAYFSSTRLSILDRGFVFAIAHIRGGEDLGREWYEDGKLLKKKNTFTDFIDCSKFLIREKFTSPQHLYAEGGSAGGLLMGAVVNMAPELYNGVIAQVPFVDVITTMLDDTIPLTTGEYDEWGNPNEKKSYDYMLSYSPYDNVKAQKYPNMFVSTGLHDSQVQYWEPAKWVAKLRTQKTNDTVLYLNTNMDAGHGGASGRFEALKELAKEYSFLLDLEGIKN</sequence>
<comment type="similarity">
    <text evidence="2">Belongs to the peptidase S9A family.</text>
</comment>
<evidence type="ECO:0000259" key="10">
    <source>
        <dbReference type="Pfam" id="PF00326"/>
    </source>
</evidence>
<evidence type="ECO:0000256" key="2">
    <source>
        <dbReference type="ARBA" id="ARBA00005228"/>
    </source>
</evidence>
<dbReference type="AlphaFoldDB" id="A0A4R5CNU4"/>